<comment type="caution">
    <text evidence="1">The sequence shown here is derived from an EMBL/GenBank/DDBJ whole genome shotgun (WGS) entry which is preliminary data.</text>
</comment>
<evidence type="ECO:0000313" key="2">
    <source>
        <dbReference type="Proteomes" id="UP000636709"/>
    </source>
</evidence>
<gene>
    <name evidence="1" type="ORF">HU200_018579</name>
</gene>
<dbReference type="Proteomes" id="UP000636709">
    <property type="component" value="Unassembled WGS sequence"/>
</dbReference>
<dbReference type="AlphaFoldDB" id="A0A835KFS7"/>
<evidence type="ECO:0000313" key="1">
    <source>
        <dbReference type="EMBL" id="KAF8728006.1"/>
    </source>
</evidence>
<organism evidence="1 2">
    <name type="scientific">Digitaria exilis</name>
    <dbReference type="NCBI Taxonomy" id="1010633"/>
    <lineage>
        <taxon>Eukaryota</taxon>
        <taxon>Viridiplantae</taxon>
        <taxon>Streptophyta</taxon>
        <taxon>Embryophyta</taxon>
        <taxon>Tracheophyta</taxon>
        <taxon>Spermatophyta</taxon>
        <taxon>Magnoliopsida</taxon>
        <taxon>Liliopsida</taxon>
        <taxon>Poales</taxon>
        <taxon>Poaceae</taxon>
        <taxon>PACMAD clade</taxon>
        <taxon>Panicoideae</taxon>
        <taxon>Panicodae</taxon>
        <taxon>Paniceae</taxon>
        <taxon>Anthephorinae</taxon>
        <taxon>Digitaria</taxon>
    </lineage>
</organism>
<protein>
    <submittedName>
        <fullName evidence="1">Uncharacterized protein</fullName>
    </submittedName>
</protein>
<reference evidence="1" key="1">
    <citation type="submission" date="2020-07" db="EMBL/GenBank/DDBJ databases">
        <title>Genome sequence and genetic diversity analysis of an under-domesticated orphan crop, white fonio (Digitaria exilis).</title>
        <authorList>
            <person name="Bennetzen J.L."/>
            <person name="Chen S."/>
            <person name="Ma X."/>
            <person name="Wang X."/>
            <person name="Yssel A.E.J."/>
            <person name="Chaluvadi S.R."/>
            <person name="Johnson M."/>
            <person name="Gangashetty P."/>
            <person name="Hamidou F."/>
            <person name="Sanogo M.D."/>
            <person name="Zwaenepoel A."/>
            <person name="Wallace J."/>
            <person name="Van De Peer Y."/>
            <person name="Van Deynze A."/>
        </authorList>
    </citation>
    <scope>NUCLEOTIDE SEQUENCE</scope>
    <source>
        <tissue evidence="1">Leaves</tissue>
    </source>
</reference>
<dbReference type="EMBL" id="JACEFO010001629">
    <property type="protein sequence ID" value="KAF8728006.1"/>
    <property type="molecule type" value="Genomic_DNA"/>
</dbReference>
<accession>A0A835KFS7</accession>
<sequence length="191" mass="21416">MRRSDSRRGRLWESAMLSRKESATAELPADISTTSREMQTLVGVLRRIVVHDGSMTNTMMCQRAVACALLSRKAIVIVEHHANFRMMSSFELCFQKNANTVNHQDQRAMETEILGVGMMTEEQKIGTDTGMTGHLKDREVIGRRTMTDIIKEEKKDQKGANTMTWIASGQGTMRTVNTVKEESDGSIDVCT</sequence>
<keyword evidence="2" id="KW-1185">Reference proteome</keyword>
<name>A0A835KFS7_9POAL</name>
<proteinExistence type="predicted"/>